<dbReference type="PROSITE" id="PS50294">
    <property type="entry name" value="WD_REPEATS_REGION"/>
    <property type="match status" value="2"/>
</dbReference>
<dbReference type="InterPro" id="IPR040324">
    <property type="entry name" value="WDR44/Dgr2"/>
</dbReference>
<dbReference type="PANTHER" id="PTHR14221">
    <property type="entry name" value="WD REPEAT DOMAIN 44"/>
    <property type="match status" value="1"/>
</dbReference>
<keyword evidence="2" id="KW-0677">Repeat</keyword>
<dbReference type="EMBL" id="BTFZ01000020">
    <property type="protein sequence ID" value="GMM38407.1"/>
    <property type="molecule type" value="Genomic_DNA"/>
</dbReference>
<feature type="region of interest" description="Disordered" evidence="4">
    <location>
        <begin position="1"/>
        <end position="62"/>
    </location>
</feature>
<dbReference type="PANTHER" id="PTHR14221:SF0">
    <property type="entry name" value="WD REPEAT-CONTAINING PROTEIN 44"/>
    <property type="match status" value="1"/>
</dbReference>
<dbReference type="InterPro" id="IPR015943">
    <property type="entry name" value="WD40/YVTN_repeat-like_dom_sf"/>
</dbReference>
<evidence type="ECO:0000256" key="3">
    <source>
        <dbReference type="PROSITE-ProRule" id="PRU00221"/>
    </source>
</evidence>
<reference evidence="5 6" key="1">
    <citation type="journal article" date="2023" name="Elife">
        <title>Identification of key yeast species and microbe-microbe interactions impacting larval growth of Drosophila in the wild.</title>
        <authorList>
            <person name="Mure A."/>
            <person name="Sugiura Y."/>
            <person name="Maeda R."/>
            <person name="Honda K."/>
            <person name="Sakurai N."/>
            <person name="Takahashi Y."/>
            <person name="Watada M."/>
            <person name="Katoh T."/>
            <person name="Gotoh A."/>
            <person name="Gotoh Y."/>
            <person name="Taniguchi I."/>
            <person name="Nakamura K."/>
            <person name="Hayashi T."/>
            <person name="Katayama T."/>
            <person name="Uemura T."/>
            <person name="Hattori Y."/>
        </authorList>
    </citation>
    <scope>NUCLEOTIDE SEQUENCE [LARGE SCALE GENOMIC DNA]</scope>
    <source>
        <strain evidence="5 6">SC-9</strain>
    </source>
</reference>
<protein>
    <submittedName>
        <fullName evidence="5">Laf1 protein</fullName>
    </submittedName>
</protein>
<name>A0AAV5QVF1_9ASCO</name>
<feature type="repeat" description="WD" evidence="3">
    <location>
        <begin position="490"/>
        <end position="518"/>
    </location>
</feature>
<gene>
    <name evidence="5" type="ORF">DASC09_057460</name>
</gene>
<dbReference type="RefSeq" id="XP_064855402.1">
    <property type="nucleotide sequence ID" value="XM_064999330.1"/>
</dbReference>
<feature type="region of interest" description="Disordered" evidence="4">
    <location>
        <begin position="100"/>
        <end position="171"/>
    </location>
</feature>
<dbReference type="SMART" id="SM00320">
    <property type="entry name" value="WD40"/>
    <property type="match status" value="6"/>
</dbReference>
<feature type="compositionally biased region" description="Acidic residues" evidence="4">
    <location>
        <begin position="52"/>
        <end position="62"/>
    </location>
</feature>
<feature type="repeat" description="WD" evidence="3">
    <location>
        <begin position="294"/>
        <end position="334"/>
    </location>
</feature>
<evidence type="ECO:0000256" key="2">
    <source>
        <dbReference type="ARBA" id="ARBA00022737"/>
    </source>
</evidence>
<evidence type="ECO:0000313" key="5">
    <source>
        <dbReference type="EMBL" id="GMM38407.1"/>
    </source>
</evidence>
<feature type="compositionally biased region" description="Low complexity" evidence="4">
    <location>
        <begin position="25"/>
        <end position="40"/>
    </location>
</feature>
<dbReference type="Gene3D" id="2.130.10.10">
    <property type="entry name" value="YVTN repeat-like/Quinoprotein amine dehydrogenase"/>
    <property type="match status" value="1"/>
</dbReference>
<evidence type="ECO:0000313" key="6">
    <source>
        <dbReference type="Proteomes" id="UP001360560"/>
    </source>
</evidence>
<evidence type="ECO:0000256" key="4">
    <source>
        <dbReference type="SAM" id="MobiDB-lite"/>
    </source>
</evidence>
<dbReference type="AlphaFoldDB" id="A0AAV5QVF1"/>
<comment type="caution">
    <text evidence="5">The sequence shown here is derived from an EMBL/GenBank/DDBJ whole genome shotgun (WGS) entry which is preliminary data.</text>
</comment>
<feature type="compositionally biased region" description="Low complexity" evidence="4">
    <location>
        <begin position="250"/>
        <end position="265"/>
    </location>
</feature>
<dbReference type="GeneID" id="90076395"/>
<feature type="compositionally biased region" description="Polar residues" evidence="4">
    <location>
        <begin position="149"/>
        <end position="159"/>
    </location>
</feature>
<proteinExistence type="predicted"/>
<dbReference type="PROSITE" id="PS50082">
    <property type="entry name" value="WD_REPEATS_2"/>
    <property type="match status" value="3"/>
</dbReference>
<feature type="compositionally biased region" description="Low complexity" evidence="4">
    <location>
        <begin position="103"/>
        <end position="116"/>
    </location>
</feature>
<dbReference type="InterPro" id="IPR001680">
    <property type="entry name" value="WD40_rpt"/>
</dbReference>
<feature type="repeat" description="WD" evidence="3">
    <location>
        <begin position="334"/>
        <end position="368"/>
    </location>
</feature>
<accession>A0AAV5QVF1</accession>
<feature type="region of interest" description="Disordered" evidence="4">
    <location>
        <begin position="217"/>
        <end position="271"/>
    </location>
</feature>
<dbReference type="SUPFAM" id="SSF50978">
    <property type="entry name" value="WD40 repeat-like"/>
    <property type="match status" value="1"/>
</dbReference>
<dbReference type="PRINTS" id="PR00320">
    <property type="entry name" value="GPROTEINBRPT"/>
</dbReference>
<keyword evidence="6" id="KW-1185">Reference proteome</keyword>
<dbReference type="InterPro" id="IPR036322">
    <property type="entry name" value="WD40_repeat_dom_sf"/>
</dbReference>
<dbReference type="PROSITE" id="PS00678">
    <property type="entry name" value="WD_REPEATS_1"/>
    <property type="match status" value="1"/>
</dbReference>
<evidence type="ECO:0000256" key="1">
    <source>
        <dbReference type="ARBA" id="ARBA00022574"/>
    </source>
</evidence>
<dbReference type="InterPro" id="IPR020472">
    <property type="entry name" value="WD40_PAC1"/>
</dbReference>
<sequence>MVISAIHMRGPDPSIGKTKSSRIDSPPLSEPSSAVSSSFPRRLYGTGGGDEQLPEEYPYDEDPDIYKLFVQPKYIKVSHKSKPKTSILKRLFLAQELDTTKPSQSLRTSISSSTPSSGGGVSSSGSKYKSGGSTSTGSSRSSRSSLSTANAGNHNTNPSKAHRRTGSGSSVDDGDALWCLKFSPDGKYLAAAGKDPVIRIYKVISSPLDRLKYEHEHANDDLKQSTPTKSKRNSNDAANLTSPKLESRFSSSSNASNNTNSNSANKKPSFCTGSNSNSGSLYAPLFHDEPFKEFVGHSHDILSLDWSKNNFLLSSSMDRTVRLWHVDRNECLQVYEHSDFVTCAKFHPADDRFFVSGSLDKKVRLWSILDKNISYQSEVSHMITACEFYPKGDYVIVGTINGMVFAFETRGLLSKFSFDLKKGYISNSSNAKISGLQCFEEPLEDGSSEVRALVTTNDSRVRLYSCTHKKLLVKFKGLQNKSSQATAVISNNHKIVLSGSEDQMIYLWDVNDPEVLESAKKSKGIHLFKNHKSTSTPVKLGDPDLPENVKNDNFYSFHGHSSCVTSAVFVPERAKNLLYLSNDPIYDLNRTFEEILASSSSKSSPNKNTETLLRRVTSGKSLDSQDPSNSSAEYVGKNLNFFNETCSKRGSDLISHLKNSNFDPDSIFTLIDPLKFPIIVSGDKKGKIRVFRVDSASSIRNLLQEELCPSRWKKCHRHHHHHELGKLNLEPFLKKLEGYQSYLISHRMTNLSIDEEGKVGKCGTRSKSRRTKYRRLKKQKKVYDDGLPSPTSSNDLRAEISQDAMLPHDIIDGGGDIEVQVELPHRSFLGLRNLSRSSFAHPKSVDETIGNDALEANKSFATIKGLAAEQPHGGVYPDIKNDRFMPPLKKNGSLYSLSNGSISSLLRGRSGSKDRSDESSKPRQQVCDVCDGTKISYRKAQYKGSSDVVKVCQDCGNQLTM</sequence>
<keyword evidence="1 3" id="KW-0853">WD repeat</keyword>
<feature type="compositionally biased region" description="Low complexity" evidence="4">
    <location>
        <begin position="123"/>
        <end position="148"/>
    </location>
</feature>
<dbReference type="Proteomes" id="UP001360560">
    <property type="component" value="Unassembled WGS sequence"/>
</dbReference>
<dbReference type="Pfam" id="PF00400">
    <property type="entry name" value="WD40"/>
    <property type="match status" value="4"/>
</dbReference>
<feature type="compositionally biased region" description="Polar residues" evidence="4">
    <location>
        <begin position="235"/>
        <end position="244"/>
    </location>
</feature>
<organism evidence="5 6">
    <name type="scientific">Saccharomycopsis crataegensis</name>
    <dbReference type="NCBI Taxonomy" id="43959"/>
    <lineage>
        <taxon>Eukaryota</taxon>
        <taxon>Fungi</taxon>
        <taxon>Dikarya</taxon>
        <taxon>Ascomycota</taxon>
        <taxon>Saccharomycotina</taxon>
        <taxon>Saccharomycetes</taxon>
        <taxon>Saccharomycopsidaceae</taxon>
        <taxon>Saccharomycopsis</taxon>
    </lineage>
</organism>
<dbReference type="InterPro" id="IPR019775">
    <property type="entry name" value="WD40_repeat_CS"/>
</dbReference>